<dbReference type="Ensembl" id="ENSHCOT00000002699.1">
    <property type="protein sequence ID" value="ENSHCOP00000007019.1"/>
    <property type="gene ID" value="ENSHCOG00000008919.1"/>
</dbReference>
<evidence type="ECO:0000256" key="2">
    <source>
        <dbReference type="ARBA" id="ARBA00022692"/>
    </source>
</evidence>
<name>A0A3Q3DA62_HIPCM</name>
<keyword evidence="2 10" id="KW-0812">Transmembrane</keyword>
<protein>
    <recommendedName>
        <fullName evidence="11">Muscarinic acetylcholine receptor</fullName>
    </recommendedName>
</protein>
<evidence type="ECO:0000256" key="6">
    <source>
        <dbReference type="ARBA" id="ARBA00023136"/>
    </source>
</evidence>
<proteinExistence type="inferred from homology"/>
<dbReference type="GO" id="GO:0016907">
    <property type="term" value="F:G protein-coupled acetylcholine receptor activity"/>
    <property type="evidence" value="ECO:0007669"/>
    <property type="project" value="UniProtKB-UniRule"/>
</dbReference>
<dbReference type="STRING" id="109280.ENSHCOP00000007019"/>
<keyword evidence="6 11" id="KW-0472">Membrane</keyword>
<accession>A0A3Q3DA62</accession>
<evidence type="ECO:0000256" key="5">
    <source>
        <dbReference type="ARBA" id="ARBA00023040"/>
    </source>
</evidence>
<keyword evidence="7 10" id="KW-0675">Receptor</keyword>
<reference evidence="14" key="1">
    <citation type="submission" date="2025-08" db="UniProtKB">
        <authorList>
            <consortium name="Ensembl"/>
        </authorList>
    </citation>
    <scope>IDENTIFICATION</scope>
</reference>
<dbReference type="PRINTS" id="PR00237">
    <property type="entry name" value="GPCRRHODOPSN"/>
</dbReference>
<comment type="similarity">
    <text evidence="11">Belongs to the G-protein coupled receptor 1 family. Muscarinic acetylcholine receptor subfamily.</text>
</comment>
<dbReference type="GO" id="GO:0004993">
    <property type="term" value="F:G protein-coupled serotonin receptor activity"/>
    <property type="evidence" value="ECO:0007669"/>
    <property type="project" value="TreeGrafter"/>
</dbReference>
<feature type="domain" description="G-protein coupled receptors family 1 profile" evidence="13">
    <location>
        <begin position="22"/>
        <end position="354"/>
    </location>
</feature>
<feature type="transmembrane region" description="Helical" evidence="11">
    <location>
        <begin position="162"/>
        <end position="188"/>
    </location>
</feature>
<comment type="function">
    <text evidence="11">The muscarinic acetylcholine receptor mediates various cellular responses, including inhibition of adenylate cyclase, breakdown of phosphoinositides and modulation of potassium channels through the action of G proteins.</text>
</comment>
<keyword evidence="8 10" id="KW-0807">Transducer</keyword>
<dbReference type="GeneTree" id="ENSGT00940000160394"/>
<dbReference type="GO" id="GO:0045211">
    <property type="term" value="C:postsynaptic membrane"/>
    <property type="evidence" value="ECO:0007669"/>
    <property type="project" value="UniProtKB-SubCell"/>
</dbReference>
<dbReference type="GO" id="GO:0007187">
    <property type="term" value="P:G protein-coupled receptor signaling pathway, coupled to cyclic nucleotide second messenger"/>
    <property type="evidence" value="ECO:0007669"/>
    <property type="project" value="TreeGrafter"/>
</dbReference>
<evidence type="ECO:0000313" key="15">
    <source>
        <dbReference type="Proteomes" id="UP000264820"/>
    </source>
</evidence>
<sequence>MFICVRFILPPQGGGCGVTVLGNSLVLLSVKVNRRLRTVNNYFLLSLATADLLVGTVSVNVYALYAACGSWPLGAALCDLWLVVDHGVSAAAVLNLLLISLDRFFCLTRPLSYPLRRTGKMAALMIALAWLLSFALWTPAILCWQRAGGERLVPEPECYPRLLASPAVTLGTTLPAFFLPGLAMVGLYGHVSATSRRRLSARRRPPGDWVGTSAPSLRGEVTGDCSYLDRFRRNGARASIGSNSSELTAFSAPPSCTGKNHHDDNSARSRRYQAASAALSASPAPSSARRRVAVRERRVTRTILTILLTFILTRAPHNAMALVAAFCHVRIPDFLWQAGLWLVYVNSAVDPACYALCSPTFRSTFRRLLLCRRPDPPM</sequence>
<feature type="transmembrane region" description="Helical" evidence="11">
    <location>
        <begin position="335"/>
        <end position="357"/>
    </location>
</feature>
<keyword evidence="9 11" id="KW-0628">Postsynaptic cell membrane</keyword>
<evidence type="ECO:0000256" key="9">
    <source>
        <dbReference type="ARBA" id="ARBA00023257"/>
    </source>
</evidence>
<evidence type="ECO:0000256" key="10">
    <source>
        <dbReference type="RuleBase" id="RU000688"/>
    </source>
</evidence>
<reference evidence="14" key="2">
    <citation type="submission" date="2025-09" db="UniProtKB">
        <authorList>
            <consortium name="Ensembl"/>
        </authorList>
    </citation>
    <scope>IDENTIFICATION</scope>
</reference>
<evidence type="ECO:0000256" key="12">
    <source>
        <dbReference type="SAM" id="MobiDB-lite"/>
    </source>
</evidence>
<dbReference type="PROSITE" id="PS00237">
    <property type="entry name" value="G_PROTEIN_RECEP_F1_1"/>
    <property type="match status" value="1"/>
</dbReference>
<evidence type="ECO:0000259" key="13">
    <source>
        <dbReference type="PROSITE" id="PS50262"/>
    </source>
</evidence>
<evidence type="ECO:0000313" key="14">
    <source>
        <dbReference type="Ensembl" id="ENSHCOP00000007019.1"/>
    </source>
</evidence>
<dbReference type="Pfam" id="PF00001">
    <property type="entry name" value="7tm_1"/>
    <property type="match status" value="1"/>
</dbReference>
<feature type="transmembrane region" description="Helical" evidence="11">
    <location>
        <begin position="80"/>
        <end position="101"/>
    </location>
</feature>
<dbReference type="PANTHER" id="PTHR24247">
    <property type="entry name" value="5-HYDROXYTRYPTAMINE RECEPTOR"/>
    <property type="match status" value="1"/>
</dbReference>
<organism evidence="14 15">
    <name type="scientific">Hippocampus comes</name>
    <name type="common">Tiger tail seahorse</name>
    <dbReference type="NCBI Taxonomy" id="109280"/>
    <lineage>
        <taxon>Eukaryota</taxon>
        <taxon>Metazoa</taxon>
        <taxon>Chordata</taxon>
        <taxon>Craniata</taxon>
        <taxon>Vertebrata</taxon>
        <taxon>Euteleostomi</taxon>
        <taxon>Actinopterygii</taxon>
        <taxon>Neopterygii</taxon>
        <taxon>Teleostei</taxon>
        <taxon>Neoteleostei</taxon>
        <taxon>Acanthomorphata</taxon>
        <taxon>Syngnathiaria</taxon>
        <taxon>Syngnathiformes</taxon>
        <taxon>Syngnathoidei</taxon>
        <taxon>Syngnathidae</taxon>
        <taxon>Hippocampus</taxon>
    </lineage>
</organism>
<evidence type="ECO:0000256" key="8">
    <source>
        <dbReference type="ARBA" id="ARBA00023224"/>
    </source>
</evidence>
<dbReference type="Gene3D" id="1.20.1070.10">
    <property type="entry name" value="Rhodopsin 7-helix transmembrane proteins"/>
    <property type="match status" value="1"/>
</dbReference>
<dbReference type="InterPro" id="IPR000995">
    <property type="entry name" value="Musac_Ach_rcpt"/>
</dbReference>
<keyword evidence="4 11" id="KW-0770">Synapse</keyword>
<keyword evidence="1 11" id="KW-1003">Cell membrane</keyword>
<keyword evidence="3 11" id="KW-1133">Transmembrane helix</keyword>
<dbReference type="SMART" id="SM01381">
    <property type="entry name" value="7TM_GPCR_Srsx"/>
    <property type="match status" value="1"/>
</dbReference>
<dbReference type="OMA" id="AILCWQR"/>
<dbReference type="SUPFAM" id="SSF81321">
    <property type="entry name" value="Family A G protein-coupled receptor-like"/>
    <property type="match status" value="1"/>
</dbReference>
<comment type="caution">
    <text evidence="11">Lacks conserved residue(s) required for the propagation of feature annotation.</text>
</comment>
<feature type="transmembrane region" description="Helical" evidence="11">
    <location>
        <begin position="42"/>
        <end position="65"/>
    </location>
</feature>
<evidence type="ECO:0000256" key="7">
    <source>
        <dbReference type="ARBA" id="ARBA00023170"/>
    </source>
</evidence>
<dbReference type="AlphaFoldDB" id="A0A3Q3DA62"/>
<dbReference type="GO" id="GO:0030425">
    <property type="term" value="C:dendrite"/>
    <property type="evidence" value="ECO:0007669"/>
    <property type="project" value="TreeGrafter"/>
</dbReference>
<feature type="transmembrane region" description="Helical" evidence="11">
    <location>
        <begin position="299"/>
        <end position="315"/>
    </location>
</feature>
<dbReference type="PANTHER" id="PTHR24247:SF180">
    <property type="entry name" value="MUSCARINIC ACETYLCHOLINE RECEPTOR M4"/>
    <property type="match status" value="1"/>
</dbReference>
<feature type="region of interest" description="Disordered" evidence="12">
    <location>
        <begin position="245"/>
        <end position="268"/>
    </location>
</feature>
<dbReference type="InterPro" id="IPR017452">
    <property type="entry name" value="GPCR_Rhodpsn_7TM"/>
</dbReference>
<evidence type="ECO:0000256" key="3">
    <source>
        <dbReference type="ARBA" id="ARBA00022989"/>
    </source>
</evidence>
<comment type="subcellular location">
    <subcellularLocation>
        <location evidence="11">Cell membrane</location>
        <topology evidence="11">Multi-pass membrane protein</topology>
    </subcellularLocation>
    <subcellularLocation>
        <location evidence="11">Postsynaptic cell membrane</location>
        <topology evidence="11">Multi-pass membrane protein</topology>
    </subcellularLocation>
</comment>
<dbReference type="InterPro" id="IPR000276">
    <property type="entry name" value="GPCR_Rhodpsn"/>
</dbReference>
<keyword evidence="5 10" id="KW-0297">G-protein coupled receptor</keyword>
<evidence type="ECO:0000256" key="1">
    <source>
        <dbReference type="ARBA" id="ARBA00022475"/>
    </source>
</evidence>
<dbReference type="PROSITE" id="PS50262">
    <property type="entry name" value="G_PROTEIN_RECEP_F1_2"/>
    <property type="match status" value="1"/>
</dbReference>
<feature type="transmembrane region" description="Helical" evidence="11">
    <location>
        <begin position="122"/>
        <end position="142"/>
    </location>
</feature>
<dbReference type="PRINTS" id="PR00243">
    <property type="entry name" value="MUSCARINICR"/>
</dbReference>
<dbReference type="Proteomes" id="UP000264820">
    <property type="component" value="Unplaced"/>
</dbReference>
<dbReference type="GO" id="GO:0007197">
    <property type="term" value="P:adenylate cyclase-inhibiting G protein-coupled acetylcholine receptor signaling pathway"/>
    <property type="evidence" value="ECO:0007669"/>
    <property type="project" value="TreeGrafter"/>
</dbReference>
<evidence type="ECO:0000256" key="11">
    <source>
        <dbReference type="RuleBase" id="RU361191"/>
    </source>
</evidence>
<evidence type="ECO:0000256" key="4">
    <source>
        <dbReference type="ARBA" id="ARBA00023018"/>
    </source>
</evidence>
<keyword evidence="15" id="KW-1185">Reference proteome</keyword>